<dbReference type="Proteomes" id="UP000229385">
    <property type="component" value="Unassembled WGS sequence"/>
</dbReference>
<reference evidence="4" key="1">
    <citation type="submission" date="2017-09" db="EMBL/GenBank/DDBJ databases">
        <title>Depth-based differentiation of microbial function through sediment-hosted aquifers and enrichment of novel symbionts in the deep terrestrial subsurface.</title>
        <authorList>
            <person name="Probst A.J."/>
            <person name="Ladd B."/>
            <person name="Jarett J.K."/>
            <person name="Geller-Mcgrath D.E."/>
            <person name="Sieber C.M.K."/>
            <person name="Emerson J.B."/>
            <person name="Anantharaman K."/>
            <person name="Thomas B.C."/>
            <person name="Malmstrom R."/>
            <person name="Stieglmeier M."/>
            <person name="Klingl A."/>
            <person name="Woyke T."/>
            <person name="Ryan C.M."/>
            <person name="Banfield J.F."/>
        </authorList>
    </citation>
    <scope>NUCLEOTIDE SEQUENCE [LARGE SCALE GENOMIC DNA]</scope>
</reference>
<dbReference type="Pfam" id="PF02272">
    <property type="entry name" value="DHHA1"/>
    <property type="match status" value="1"/>
</dbReference>
<protein>
    <submittedName>
        <fullName evidence="3">Uncharacterized protein</fullName>
    </submittedName>
</protein>
<dbReference type="Gene3D" id="3.90.1640.10">
    <property type="entry name" value="inorganic pyrophosphatase (n-terminal core)"/>
    <property type="match status" value="1"/>
</dbReference>
<gene>
    <name evidence="3" type="ORF">CO174_02460</name>
</gene>
<feature type="domain" description="DHHA1" evidence="2">
    <location>
        <begin position="237"/>
        <end position="309"/>
    </location>
</feature>
<evidence type="ECO:0000259" key="2">
    <source>
        <dbReference type="Pfam" id="PF02272"/>
    </source>
</evidence>
<proteinExistence type="predicted"/>
<evidence type="ECO:0000259" key="1">
    <source>
        <dbReference type="Pfam" id="PF01368"/>
    </source>
</evidence>
<sequence length="323" mass="35699">MESYIHKQIYDLLLSATNPVLVSDERIDGDSLGASLAIADFFIGLGKRVPVFVAEPVPEKYQSLPNISLCTTDRSVFHDASIDLLVVFDCSDETFVQSLLELIPGEPTVVNIDHHTTNTRYGHVNQVLVDAPATAEVVHRFFEHNQIVPSKDAATCLLTGLCFDTTAFSNAATNERALDTASSLVMRGARVQDVIRAMFQNRSISALRVWGVALERLFQHPEFGYISTCLTRKDIEENQVTDDEIDGLSNFLNLVTDTGTLFVLRETTDGGVKVSMRSLDRDVSEIARAFGGGGHKRAAGFTLENAHLIEREGRWKVEKVVRS</sequence>
<dbReference type="InterPro" id="IPR051319">
    <property type="entry name" value="Oligoribo/pAp-PDE_c-di-AMP_PDE"/>
</dbReference>
<dbReference type="EMBL" id="PFWU01000030">
    <property type="protein sequence ID" value="PJA45547.1"/>
    <property type="molecule type" value="Genomic_DNA"/>
</dbReference>
<evidence type="ECO:0000313" key="4">
    <source>
        <dbReference type="Proteomes" id="UP000229385"/>
    </source>
</evidence>
<dbReference type="InterPro" id="IPR003156">
    <property type="entry name" value="DHHA1_dom"/>
</dbReference>
<dbReference type="InterPro" id="IPR038763">
    <property type="entry name" value="DHH_sf"/>
</dbReference>
<feature type="domain" description="DDH" evidence="1">
    <location>
        <begin position="21"/>
        <end position="160"/>
    </location>
</feature>
<dbReference type="GO" id="GO:0003676">
    <property type="term" value="F:nucleic acid binding"/>
    <property type="evidence" value="ECO:0007669"/>
    <property type="project" value="InterPro"/>
</dbReference>
<dbReference type="PANTHER" id="PTHR47618">
    <property type="entry name" value="BIFUNCTIONAL OLIGORIBONUCLEASE AND PAP PHOSPHATASE NRNA"/>
    <property type="match status" value="1"/>
</dbReference>
<evidence type="ECO:0000313" key="3">
    <source>
        <dbReference type="EMBL" id="PJA45547.1"/>
    </source>
</evidence>
<comment type="caution">
    <text evidence="3">The sequence shown here is derived from an EMBL/GenBank/DDBJ whole genome shotgun (WGS) entry which is preliminary data.</text>
</comment>
<dbReference type="Pfam" id="PF01368">
    <property type="entry name" value="DHH"/>
    <property type="match status" value="1"/>
</dbReference>
<organism evidence="3 4">
    <name type="scientific">Candidatus Uhrbacteria bacterium CG_4_9_14_3_um_filter_50_9</name>
    <dbReference type="NCBI Taxonomy" id="1975035"/>
    <lineage>
        <taxon>Bacteria</taxon>
        <taxon>Candidatus Uhriibacteriota</taxon>
    </lineage>
</organism>
<dbReference type="PANTHER" id="PTHR47618:SF1">
    <property type="entry name" value="BIFUNCTIONAL OLIGORIBONUCLEASE AND PAP PHOSPHATASE NRNA"/>
    <property type="match status" value="1"/>
</dbReference>
<dbReference type="AlphaFoldDB" id="A0A2M7XCD8"/>
<dbReference type="SUPFAM" id="SSF64182">
    <property type="entry name" value="DHH phosphoesterases"/>
    <property type="match status" value="1"/>
</dbReference>
<accession>A0A2M7XCD8</accession>
<name>A0A2M7XCD8_9BACT</name>
<dbReference type="InterPro" id="IPR001667">
    <property type="entry name" value="DDH_dom"/>
</dbReference>
<dbReference type="Gene3D" id="3.10.310.30">
    <property type="match status" value="1"/>
</dbReference>